<keyword evidence="4" id="KW-1185">Reference proteome</keyword>
<dbReference type="Pfam" id="PF19877">
    <property type="entry name" value="DUF6350"/>
    <property type="match status" value="1"/>
</dbReference>
<dbReference type="EMBL" id="CP061281">
    <property type="protein sequence ID" value="QNS08709.1"/>
    <property type="molecule type" value="Genomic_DNA"/>
</dbReference>
<evidence type="ECO:0008006" key="5">
    <source>
        <dbReference type="Google" id="ProtNLM"/>
    </source>
</evidence>
<evidence type="ECO:0000256" key="1">
    <source>
        <dbReference type="SAM" id="MobiDB-lite"/>
    </source>
</evidence>
<feature type="region of interest" description="Disordered" evidence="1">
    <location>
        <begin position="480"/>
        <end position="546"/>
    </location>
</feature>
<feature type="transmembrane region" description="Helical" evidence="2">
    <location>
        <begin position="211"/>
        <end position="233"/>
    </location>
</feature>
<evidence type="ECO:0000313" key="4">
    <source>
        <dbReference type="Proteomes" id="UP000516428"/>
    </source>
</evidence>
<organism evidence="3 4">
    <name type="scientific">Streptomyces xanthii</name>
    <dbReference type="NCBI Taxonomy" id="2768069"/>
    <lineage>
        <taxon>Bacteria</taxon>
        <taxon>Bacillati</taxon>
        <taxon>Actinomycetota</taxon>
        <taxon>Actinomycetes</taxon>
        <taxon>Kitasatosporales</taxon>
        <taxon>Streptomycetaceae</taxon>
        <taxon>Streptomyces</taxon>
    </lineage>
</organism>
<dbReference type="InterPro" id="IPR045931">
    <property type="entry name" value="DUF6350"/>
</dbReference>
<gene>
    <name evidence="3" type="ORF">IAG42_13680</name>
</gene>
<proteinExistence type="predicted"/>
<keyword evidence="2" id="KW-0472">Membrane</keyword>
<reference evidence="3 4" key="1">
    <citation type="submission" date="2020-09" db="EMBL/GenBank/DDBJ databases">
        <title>A novel species.</title>
        <authorList>
            <person name="Gao J."/>
        </authorList>
    </citation>
    <scope>NUCLEOTIDE SEQUENCE [LARGE SCALE GENOMIC DNA]</scope>
    <source>
        <strain evidence="3 4">CRXT-Y-14</strain>
    </source>
</reference>
<keyword evidence="2" id="KW-1133">Transmembrane helix</keyword>
<name>A0A7H1BJ04_9ACTN</name>
<accession>A0A7H1BJ04</accession>
<feature type="transmembrane region" description="Helical" evidence="2">
    <location>
        <begin position="21"/>
        <end position="49"/>
    </location>
</feature>
<evidence type="ECO:0000256" key="2">
    <source>
        <dbReference type="SAM" id="Phobius"/>
    </source>
</evidence>
<feature type="transmembrane region" description="Helical" evidence="2">
    <location>
        <begin position="348"/>
        <end position="373"/>
    </location>
</feature>
<feature type="transmembrane region" description="Helical" evidence="2">
    <location>
        <begin position="159"/>
        <end position="178"/>
    </location>
</feature>
<feature type="compositionally biased region" description="Low complexity" evidence="1">
    <location>
        <begin position="480"/>
        <end position="538"/>
    </location>
</feature>
<feature type="transmembrane region" description="Helical" evidence="2">
    <location>
        <begin position="316"/>
        <end position="336"/>
    </location>
</feature>
<evidence type="ECO:0000313" key="3">
    <source>
        <dbReference type="EMBL" id="QNS08709.1"/>
    </source>
</evidence>
<dbReference type="AlphaFoldDB" id="A0A7H1BJ04"/>
<dbReference type="RefSeq" id="WP_188341366.1">
    <property type="nucleotide sequence ID" value="NZ_CP061281.1"/>
</dbReference>
<feature type="transmembrane region" description="Helical" evidence="2">
    <location>
        <begin position="253"/>
        <end position="275"/>
    </location>
</feature>
<protein>
    <recommendedName>
        <fullName evidence="5">Integral membrane protein</fullName>
    </recommendedName>
</protein>
<dbReference type="Proteomes" id="UP000516428">
    <property type="component" value="Chromosome"/>
</dbReference>
<feature type="transmembrane region" description="Helical" evidence="2">
    <location>
        <begin position="385"/>
        <end position="411"/>
    </location>
</feature>
<keyword evidence="2" id="KW-0812">Transmembrane</keyword>
<feature type="transmembrane region" description="Helical" evidence="2">
    <location>
        <begin position="126"/>
        <end position="147"/>
    </location>
</feature>
<dbReference type="KEGG" id="sxn:IAG42_13680"/>
<sequence>MTGRGTSLPLLLTRVRERSPGPAAGAFGGVVAAGLGLGGCAVLVTVLWISSPYPDSGPDGALRTAAALWLLAHGAELVRTDTLSGVPAPMGLSPLLLLALPVWLLHRAARDAAEGTDGRPLPQAGAVWAGVALGYLLAGAGAAVYASGGELRPSWPSCAFHLVAVTVLAAGAGVWTAHGRPRGPLPARLARHVDRLPSAFVHEVLPVGARAAAAGTAVLLAGGALVLGAGLVWHGGAVRDSLLQLTAAWSGRFAVLLLCLALLPNAMIWGAAYALGPGFLLGTEHQVGPLGGAAGPLLPAFPLLEAVPSRATGTPLTWAVGAVPVVAALTVARFVVRGADEDWPLRRVAGAVGTAAVLCGAALAGLAVASGGALGVHALSAFGPVGWLTGAAAVAWIAVPGLPVALGICWWRARESSVRPRLSAWATGWKDRRGAAAEAKESARAAKEASAGFEPYDFFHGQDQGDREFFDAARTTVPAAPLAPAPAGTDRPEPAAAAEPTTAPEPTAATDAGATAAAPPATPADAPSEPGGPAAAEPAGEDEQAR</sequence>